<evidence type="ECO:0000256" key="2">
    <source>
        <dbReference type="ARBA" id="ARBA00022723"/>
    </source>
</evidence>
<dbReference type="PANTHER" id="PTHR30502:SF0">
    <property type="entry name" value="PHOSPHOENOLPYRUVATE CARBOXYLASE FAMILY PROTEIN"/>
    <property type="match status" value="1"/>
</dbReference>
<dbReference type="PANTHER" id="PTHR30502">
    <property type="entry name" value="2-KETO-3-DEOXY-L-RHAMNONATE ALDOLASE"/>
    <property type="match status" value="1"/>
</dbReference>
<dbReference type="InterPro" id="IPR050251">
    <property type="entry name" value="HpcH-HpaI_aldolase"/>
</dbReference>
<dbReference type="Proteomes" id="UP000509626">
    <property type="component" value="Chromosome"/>
</dbReference>
<comment type="similarity">
    <text evidence="1">Belongs to the HpcH/HpaI aldolase family.</text>
</comment>
<gene>
    <name evidence="5" type="ORF">HUG12_05150</name>
</gene>
<protein>
    <submittedName>
        <fullName evidence="5">Aldolase</fullName>
    </submittedName>
</protein>
<organism evidence="5 6">
    <name type="scientific">Halorarum salinum</name>
    <dbReference type="NCBI Taxonomy" id="2743089"/>
    <lineage>
        <taxon>Archaea</taxon>
        <taxon>Methanobacteriati</taxon>
        <taxon>Methanobacteriota</taxon>
        <taxon>Stenosarchaea group</taxon>
        <taxon>Halobacteria</taxon>
        <taxon>Halobacteriales</taxon>
        <taxon>Haloferacaceae</taxon>
        <taxon>Halorarum</taxon>
    </lineage>
</organism>
<name>A0A7D5L9J9_9EURY</name>
<evidence type="ECO:0000259" key="4">
    <source>
        <dbReference type="Pfam" id="PF03328"/>
    </source>
</evidence>
<proteinExistence type="inferred from homology"/>
<dbReference type="InterPro" id="IPR015813">
    <property type="entry name" value="Pyrv/PenolPyrv_kinase-like_dom"/>
</dbReference>
<dbReference type="InterPro" id="IPR040442">
    <property type="entry name" value="Pyrv_kinase-like_dom_sf"/>
</dbReference>
<evidence type="ECO:0000313" key="6">
    <source>
        <dbReference type="Proteomes" id="UP000509626"/>
    </source>
</evidence>
<dbReference type="RefSeq" id="WP_179267735.1">
    <property type="nucleotide sequence ID" value="NZ_CP058579.1"/>
</dbReference>
<feature type="domain" description="HpcH/HpaI aldolase/citrate lyase" evidence="4">
    <location>
        <begin position="25"/>
        <end position="239"/>
    </location>
</feature>
<sequence>MSGDHLRGQLHDGETALGTLQIFDSPQVAESIGVAGMDFVVFDQEHGPLTAETTLPLTMAAERGGAAPLVRVRRNSPAEIQRALDVGAGVQIPQIESASDAERAVSAARFDPVGSRGLSQYVRAGGYVGGPEYTDRQNEEQPVVLQVEGERGVENVDEILAVDGFDVLFLGPYDLSQSFGVPGEIRHERVQEAMKHVVERAEATGTVVGAFADDVGIARELVDLGVQYVMLSVDAPIFVDAVRDSVAEITR</sequence>
<dbReference type="SUPFAM" id="SSF51621">
    <property type="entry name" value="Phosphoenolpyruvate/pyruvate domain"/>
    <property type="match status" value="1"/>
</dbReference>
<dbReference type="OrthoDB" id="142679at2157"/>
<evidence type="ECO:0000256" key="3">
    <source>
        <dbReference type="ARBA" id="ARBA00023239"/>
    </source>
</evidence>
<evidence type="ECO:0000313" key="5">
    <source>
        <dbReference type="EMBL" id="QLG61151.1"/>
    </source>
</evidence>
<dbReference type="AlphaFoldDB" id="A0A7D5L9J9"/>
<dbReference type="GeneID" id="56036823"/>
<dbReference type="KEGG" id="halu:HUG12_05150"/>
<keyword evidence="3" id="KW-0456">Lyase</keyword>
<dbReference type="GO" id="GO:0046872">
    <property type="term" value="F:metal ion binding"/>
    <property type="evidence" value="ECO:0007669"/>
    <property type="project" value="UniProtKB-KW"/>
</dbReference>
<dbReference type="Gene3D" id="3.20.20.60">
    <property type="entry name" value="Phosphoenolpyruvate-binding domains"/>
    <property type="match status" value="1"/>
</dbReference>
<reference evidence="5 6" key="1">
    <citation type="submission" date="2020-06" db="EMBL/GenBank/DDBJ databases">
        <title>NJ-3-1, isolated from saline soil.</title>
        <authorList>
            <person name="Cui H.L."/>
            <person name="Shi X."/>
        </authorList>
    </citation>
    <scope>NUCLEOTIDE SEQUENCE [LARGE SCALE GENOMIC DNA]</scope>
    <source>
        <strain evidence="5 6">NJ-3-1</strain>
    </source>
</reference>
<accession>A0A7D5L9J9</accession>
<evidence type="ECO:0000256" key="1">
    <source>
        <dbReference type="ARBA" id="ARBA00005568"/>
    </source>
</evidence>
<keyword evidence="6" id="KW-1185">Reference proteome</keyword>
<dbReference type="GO" id="GO:0016832">
    <property type="term" value="F:aldehyde-lyase activity"/>
    <property type="evidence" value="ECO:0007669"/>
    <property type="project" value="TreeGrafter"/>
</dbReference>
<dbReference type="EMBL" id="CP058579">
    <property type="protein sequence ID" value="QLG61151.1"/>
    <property type="molecule type" value="Genomic_DNA"/>
</dbReference>
<keyword evidence="2" id="KW-0479">Metal-binding</keyword>
<dbReference type="Pfam" id="PF03328">
    <property type="entry name" value="HpcH_HpaI"/>
    <property type="match status" value="1"/>
</dbReference>
<dbReference type="InterPro" id="IPR005000">
    <property type="entry name" value="Aldolase/citrate-lyase_domain"/>
</dbReference>
<dbReference type="GO" id="GO:0005737">
    <property type="term" value="C:cytoplasm"/>
    <property type="evidence" value="ECO:0007669"/>
    <property type="project" value="TreeGrafter"/>
</dbReference>